<organism evidence="1">
    <name type="scientific">marine metagenome</name>
    <dbReference type="NCBI Taxonomy" id="408172"/>
    <lineage>
        <taxon>unclassified sequences</taxon>
        <taxon>metagenomes</taxon>
        <taxon>ecological metagenomes</taxon>
    </lineage>
</organism>
<accession>A0A382CHV4</accession>
<reference evidence="1" key="1">
    <citation type="submission" date="2018-05" db="EMBL/GenBank/DDBJ databases">
        <authorList>
            <person name="Lanie J.A."/>
            <person name="Ng W.-L."/>
            <person name="Kazmierczak K.M."/>
            <person name="Andrzejewski T.M."/>
            <person name="Davidsen T.M."/>
            <person name="Wayne K.J."/>
            <person name="Tettelin H."/>
            <person name="Glass J.I."/>
            <person name="Rusch D."/>
            <person name="Podicherti R."/>
            <person name="Tsui H.-C.T."/>
            <person name="Winkler M.E."/>
        </authorList>
    </citation>
    <scope>NUCLEOTIDE SEQUENCE</scope>
</reference>
<gene>
    <name evidence="1" type="ORF">METZ01_LOCUS178268</name>
</gene>
<proteinExistence type="predicted"/>
<name>A0A382CHV4_9ZZZZ</name>
<evidence type="ECO:0000313" key="1">
    <source>
        <dbReference type="EMBL" id="SVB25414.1"/>
    </source>
</evidence>
<sequence length="27" mass="3093">EEIRAQINADHTEVDIDHVLGLLEAYE</sequence>
<dbReference type="AlphaFoldDB" id="A0A382CHV4"/>
<protein>
    <submittedName>
        <fullName evidence="1">Uncharacterized protein</fullName>
    </submittedName>
</protein>
<dbReference type="EMBL" id="UINC01034492">
    <property type="protein sequence ID" value="SVB25414.1"/>
    <property type="molecule type" value="Genomic_DNA"/>
</dbReference>
<feature type="non-terminal residue" evidence="1">
    <location>
        <position position="1"/>
    </location>
</feature>